<dbReference type="InterPro" id="IPR010428">
    <property type="entry name" value="Zincin_1"/>
</dbReference>
<dbReference type="GO" id="GO:0006508">
    <property type="term" value="P:proteolysis"/>
    <property type="evidence" value="ECO:0007669"/>
    <property type="project" value="UniProtKB-KW"/>
</dbReference>
<sequence>MPPSLPPGLPIVPNGGDGGDGGDGPCDGPFPMSEADFEAAVSDALARIPPELANTMNNVAIFIEDDYTPQAGEDPDTVLLGLYEGVPLTERDSWWDAGSLPDRITIFRQPILDICGSREDVIEEVTVTVVHEIAHHFGISDTRLHELGWG</sequence>
<evidence type="ECO:0000313" key="2">
    <source>
        <dbReference type="EMBL" id="RKR19815.1"/>
    </source>
</evidence>
<protein>
    <submittedName>
        <fullName evidence="2">Putative Zn-dependent protease with MMP-like domain</fullName>
    </submittedName>
</protein>
<dbReference type="InterPro" id="IPR038555">
    <property type="entry name" value="Zincin_1_sf"/>
</dbReference>
<dbReference type="GO" id="GO:0008233">
    <property type="term" value="F:peptidase activity"/>
    <property type="evidence" value="ECO:0007669"/>
    <property type="project" value="UniProtKB-KW"/>
</dbReference>
<evidence type="ECO:0000313" key="3">
    <source>
        <dbReference type="Proteomes" id="UP000276055"/>
    </source>
</evidence>
<reference evidence="2 3" key="1">
    <citation type="submission" date="2018-10" db="EMBL/GenBank/DDBJ databases">
        <title>Genomic Encyclopedia of Type Strains, Phase IV (KMG-IV): sequencing the most valuable type-strain genomes for metagenomic binning, comparative biology and taxonomic classification.</title>
        <authorList>
            <person name="Goeker M."/>
        </authorList>
    </citation>
    <scope>NUCLEOTIDE SEQUENCE [LARGE SCALE GENOMIC DNA]</scope>
    <source>
        <strain evidence="2 3">DSM 25586</strain>
    </source>
</reference>
<feature type="compositionally biased region" description="Pro residues" evidence="1">
    <location>
        <begin position="1"/>
        <end position="10"/>
    </location>
</feature>
<proteinExistence type="predicted"/>
<dbReference type="OrthoDB" id="9806895at2"/>
<dbReference type="Proteomes" id="UP000276055">
    <property type="component" value="Unassembled WGS sequence"/>
</dbReference>
<name>A0A495ES46_9MICC</name>
<dbReference type="CDD" id="cd12952">
    <property type="entry name" value="MMP_ACEL2062"/>
    <property type="match status" value="1"/>
</dbReference>
<dbReference type="Gene3D" id="3.30.2010.20">
    <property type="match status" value="1"/>
</dbReference>
<accession>A0A495ES46</accession>
<feature type="compositionally biased region" description="Gly residues" evidence="1">
    <location>
        <begin position="15"/>
        <end position="25"/>
    </location>
</feature>
<evidence type="ECO:0000256" key="1">
    <source>
        <dbReference type="SAM" id="MobiDB-lite"/>
    </source>
</evidence>
<feature type="region of interest" description="Disordered" evidence="1">
    <location>
        <begin position="1"/>
        <end position="32"/>
    </location>
</feature>
<organism evidence="2 3">
    <name type="scientific">Arthrobacter oryzae</name>
    <dbReference type="NCBI Taxonomy" id="409290"/>
    <lineage>
        <taxon>Bacteria</taxon>
        <taxon>Bacillati</taxon>
        <taxon>Actinomycetota</taxon>
        <taxon>Actinomycetes</taxon>
        <taxon>Micrococcales</taxon>
        <taxon>Micrococcaceae</taxon>
        <taxon>Arthrobacter</taxon>
    </lineage>
</organism>
<dbReference type="EMBL" id="RBIR01000003">
    <property type="protein sequence ID" value="RKR19815.1"/>
    <property type="molecule type" value="Genomic_DNA"/>
</dbReference>
<keyword evidence="2" id="KW-0645">Protease</keyword>
<comment type="caution">
    <text evidence="2">The sequence shown here is derived from an EMBL/GenBank/DDBJ whole genome shotgun (WGS) entry which is preliminary data.</text>
</comment>
<keyword evidence="2" id="KW-0378">Hydrolase</keyword>
<dbReference type="SUPFAM" id="SSF55486">
    <property type="entry name" value="Metalloproteases ('zincins'), catalytic domain"/>
    <property type="match status" value="1"/>
</dbReference>
<dbReference type="RefSeq" id="WP_120952078.1">
    <property type="nucleotide sequence ID" value="NZ_RBIR01000003.1"/>
</dbReference>
<gene>
    <name evidence="2" type="ORF">C8D78_1626</name>
</gene>
<dbReference type="Pfam" id="PF06262">
    <property type="entry name" value="Zincin_1"/>
    <property type="match status" value="1"/>
</dbReference>
<dbReference type="AlphaFoldDB" id="A0A495ES46"/>